<dbReference type="EMBL" id="BQNB010014219">
    <property type="protein sequence ID" value="GJT25506.1"/>
    <property type="molecule type" value="Genomic_DNA"/>
</dbReference>
<name>A0ABQ5CEL3_9ASTR</name>
<evidence type="ECO:0000313" key="1">
    <source>
        <dbReference type="EMBL" id="GJT25506.1"/>
    </source>
</evidence>
<organism evidence="1 2">
    <name type="scientific">Tanacetum coccineum</name>
    <dbReference type="NCBI Taxonomy" id="301880"/>
    <lineage>
        <taxon>Eukaryota</taxon>
        <taxon>Viridiplantae</taxon>
        <taxon>Streptophyta</taxon>
        <taxon>Embryophyta</taxon>
        <taxon>Tracheophyta</taxon>
        <taxon>Spermatophyta</taxon>
        <taxon>Magnoliopsida</taxon>
        <taxon>eudicotyledons</taxon>
        <taxon>Gunneridae</taxon>
        <taxon>Pentapetalae</taxon>
        <taxon>asterids</taxon>
        <taxon>campanulids</taxon>
        <taxon>Asterales</taxon>
        <taxon>Asteraceae</taxon>
        <taxon>Asteroideae</taxon>
        <taxon>Anthemideae</taxon>
        <taxon>Anthemidinae</taxon>
        <taxon>Tanacetum</taxon>
    </lineage>
</organism>
<sequence>MVLMCSRMFPKESDEVEKYVGGLLDMIQGSVMVSKPKTMQDAIEFATELMDLKIRTFADRPTLMGLGKRKCMEDLNLCAPNETTIMMGNVLLSALTARGLAIWPGTIGGHFKRDCPELKNSNRRNQAGNGGATAKAYVVENIRKTRMPM</sequence>
<keyword evidence="2" id="KW-1185">Reference proteome</keyword>
<proteinExistence type="predicted"/>
<evidence type="ECO:0008006" key="3">
    <source>
        <dbReference type="Google" id="ProtNLM"/>
    </source>
</evidence>
<reference evidence="1" key="1">
    <citation type="journal article" date="2022" name="Int. J. Mol. Sci.">
        <title>Draft Genome of Tanacetum Coccineum: Genomic Comparison of Closely Related Tanacetum-Family Plants.</title>
        <authorList>
            <person name="Yamashiro T."/>
            <person name="Shiraishi A."/>
            <person name="Nakayama K."/>
            <person name="Satake H."/>
        </authorList>
    </citation>
    <scope>NUCLEOTIDE SEQUENCE</scope>
</reference>
<comment type="caution">
    <text evidence="1">The sequence shown here is derived from an EMBL/GenBank/DDBJ whole genome shotgun (WGS) entry which is preliminary data.</text>
</comment>
<protein>
    <recommendedName>
        <fullName evidence="3">Reverse transcriptase domain-containing protein</fullName>
    </recommendedName>
</protein>
<dbReference type="Proteomes" id="UP001151760">
    <property type="component" value="Unassembled WGS sequence"/>
</dbReference>
<reference evidence="1" key="2">
    <citation type="submission" date="2022-01" db="EMBL/GenBank/DDBJ databases">
        <authorList>
            <person name="Yamashiro T."/>
            <person name="Shiraishi A."/>
            <person name="Satake H."/>
            <person name="Nakayama K."/>
        </authorList>
    </citation>
    <scope>NUCLEOTIDE SEQUENCE</scope>
</reference>
<accession>A0ABQ5CEL3</accession>
<gene>
    <name evidence="1" type="ORF">Tco_0895443</name>
</gene>
<evidence type="ECO:0000313" key="2">
    <source>
        <dbReference type="Proteomes" id="UP001151760"/>
    </source>
</evidence>